<dbReference type="EMBL" id="QXFT01000218">
    <property type="protein sequence ID" value="KAE9350565.1"/>
    <property type="molecule type" value="Genomic_DNA"/>
</dbReference>
<comment type="caution">
    <text evidence="2">The sequence shown here is derived from an EMBL/GenBank/DDBJ whole genome shotgun (WGS) entry which is preliminary data.</text>
</comment>
<feature type="compositionally biased region" description="Polar residues" evidence="1">
    <location>
        <begin position="1"/>
        <end position="13"/>
    </location>
</feature>
<protein>
    <submittedName>
        <fullName evidence="2">Uncharacterized protein</fullName>
    </submittedName>
</protein>
<evidence type="ECO:0000313" key="3">
    <source>
        <dbReference type="Proteomes" id="UP000434957"/>
    </source>
</evidence>
<sequence>MVYISHNSISPATDQEVKDERNDEDESTPQPSTPLSTQPLDLVHHKEPAFYVGGVDTQSSNDAPDKGAKADNGGVLSAAGASTGGRSCRAATEASSADVIISGGERPGLRLTTPRYPRLDDFIPVTERTVAKRFYTKVKGMKYDPLSRSSPDVLLEAWDVFVQALVVDEAAWMR</sequence>
<gene>
    <name evidence="2" type="ORF">PR003_g5318</name>
</gene>
<reference evidence="2 3" key="1">
    <citation type="submission" date="2018-08" db="EMBL/GenBank/DDBJ databases">
        <title>Genomic investigation of the strawberry pathogen Phytophthora fragariae indicates pathogenicity is determined by transcriptional variation in three key races.</title>
        <authorList>
            <person name="Adams T.M."/>
            <person name="Armitage A.D."/>
            <person name="Sobczyk M.K."/>
            <person name="Bates H.J."/>
            <person name="Dunwell J.M."/>
            <person name="Nellist C.F."/>
            <person name="Harrison R.J."/>
        </authorList>
    </citation>
    <scope>NUCLEOTIDE SEQUENCE [LARGE SCALE GENOMIC DNA]</scope>
    <source>
        <strain evidence="2 3">SCRP333</strain>
    </source>
</reference>
<dbReference type="Proteomes" id="UP000434957">
    <property type="component" value="Unassembled WGS sequence"/>
</dbReference>
<keyword evidence="3" id="KW-1185">Reference proteome</keyword>
<evidence type="ECO:0000313" key="2">
    <source>
        <dbReference type="EMBL" id="KAE9350565.1"/>
    </source>
</evidence>
<proteinExistence type="predicted"/>
<accession>A0A6A4G3D3</accession>
<feature type="compositionally biased region" description="Low complexity" evidence="1">
    <location>
        <begin position="28"/>
        <end position="40"/>
    </location>
</feature>
<evidence type="ECO:0000256" key="1">
    <source>
        <dbReference type="SAM" id="MobiDB-lite"/>
    </source>
</evidence>
<organism evidence="2 3">
    <name type="scientific">Phytophthora rubi</name>
    <dbReference type="NCBI Taxonomy" id="129364"/>
    <lineage>
        <taxon>Eukaryota</taxon>
        <taxon>Sar</taxon>
        <taxon>Stramenopiles</taxon>
        <taxon>Oomycota</taxon>
        <taxon>Peronosporomycetes</taxon>
        <taxon>Peronosporales</taxon>
        <taxon>Peronosporaceae</taxon>
        <taxon>Phytophthora</taxon>
    </lineage>
</organism>
<name>A0A6A4G3D3_9STRA</name>
<feature type="region of interest" description="Disordered" evidence="1">
    <location>
        <begin position="1"/>
        <end position="87"/>
    </location>
</feature>
<dbReference type="AlphaFoldDB" id="A0A6A4G3D3"/>